<evidence type="ECO:0000313" key="5">
    <source>
        <dbReference type="Proteomes" id="UP000682733"/>
    </source>
</evidence>
<keyword evidence="2" id="KW-0804">Transcription</keyword>
<dbReference type="AlphaFoldDB" id="A0A8S2M3X7"/>
<proteinExistence type="predicted"/>
<accession>A0A8S2M3X7</accession>
<evidence type="ECO:0000256" key="2">
    <source>
        <dbReference type="ARBA" id="ARBA00023163"/>
    </source>
</evidence>
<dbReference type="Gene3D" id="1.10.565.10">
    <property type="entry name" value="Retinoid X Receptor"/>
    <property type="match status" value="1"/>
</dbReference>
<dbReference type="SUPFAM" id="SSF48508">
    <property type="entry name" value="Nuclear receptor ligand-binding domain"/>
    <property type="match status" value="1"/>
</dbReference>
<feature type="non-terminal residue" evidence="4">
    <location>
        <position position="91"/>
    </location>
</feature>
<organism evidence="4 5">
    <name type="scientific">Didymodactylos carnosus</name>
    <dbReference type="NCBI Taxonomy" id="1234261"/>
    <lineage>
        <taxon>Eukaryota</taxon>
        <taxon>Metazoa</taxon>
        <taxon>Spiralia</taxon>
        <taxon>Gnathifera</taxon>
        <taxon>Rotifera</taxon>
        <taxon>Eurotatoria</taxon>
        <taxon>Bdelloidea</taxon>
        <taxon>Philodinida</taxon>
        <taxon>Philodinidae</taxon>
        <taxon>Didymodactylos</taxon>
    </lineage>
</organism>
<comment type="caution">
    <text evidence="4">The sequence shown here is derived from an EMBL/GenBank/DDBJ whole genome shotgun (WGS) entry which is preliminary data.</text>
</comment>
<sequence length="91" mass="10455">METIVCSSNTLFDPKTQTFNNYLSRDQHAVIDNSKLNFDAMLIKLWGLELYEKTKTYLSSMCNLYTDEVSTILIVPIILFSPDRANLVDTK</sequence>
<evidence type="ECO:0000313" key="4">
    <source>
        <dbReference type="EMBL" id="CAF3922357.1"/>
    </source>
</evidence>
<evidence type="ECO:0000256" key="3">
    <source>
        <dbReference type="ARBA" id="ARBA00023170"/>
    </source>
</evidence>
<dbReference type="EMBL" id="CAJOBA010023521">
    <property type="protein sequence ID" value="CAF3922357.1"/>
    <property type="molecule type" value="Genomic_DNA"/>
</dbReference>
<keyword evidence="1" id="KW-0805">Transcription regulation</keyword>
<evidence type="ECO:0000256" key="1">
    <source>
        <dbReference type="ARBA" id="ARBA00023015"/>
    </source>
</evidence>
<keyword evidence="3" id="KW-0675">Receptor</keyword>
<protein>
    <submittedName>
        <fullName evidence="4">Uncharacterized protein</fullName>
    </submittedName>
</protein>
<gene>
    <name evidence="4" type="ORF">TMI583_LOCUS21329</name>
</gene>
<dbReference type="InterPro" id="IPR035500">
    <property type="entry name" value="NHR-like_dom_sf"/>
</dbReference>
<reference evidence="4" key="1">
    <citation type="submission" date="2021-02" db="EMBL/GenBank/DDBJ databases">
        <authorList>
            <person name="Nowell W R."/>
        </authorList>
    </citation>
    <scope>NUCLEOTIDE SEQUENCE</scope>
</reference>
<dbReference type="Proteomes" id="UP000682733">
    <property type="component" value="Unassembled WGS sequence"/>
</dbReference>
<name>A0A8S2M3X7_9BILA</name>